<keyword evidence="1" id="KW-0812">Transmembrane</keyword>
<dbReference type="RefSeq" id="WP_178621939.1">
    <property type="nucleotide sequence ID" value="NZ_JACRSS010000006.1"/>
</dbReference>
<dbReference type="AlphaFoldDB" id="A0A926DI27"/>
<evidence type="ECO:0000313" key="2">
    <source>
        <dbReference type="EMBL" id="MBC8539305.1"/>
    </source>
</evidence>
<dbReference type="Pfam" id="PF19845">
    <property type="entry name" value="DUF6320"/>
    <property type="match status" value="1"/>
</dbReference>
<keyword evidence="3" id="KW-1185">Reference proteome</keyword>
<dbReference type="EMBL" id="JACRSS010000006">
    <property type="protein sequence ID" value="MBC8539305.1"/>
    <property type="molecule type" value="Genomic_DNA"/>
</dbReference>
<sequence>MSYCVNCGVKLAPSEKKCPLCGVPVVNPRDPWVEPARRPYPKQVERVMHRIDRRYGAALASLLLLIPLMLTVISDVIVNRAVTWSLYVVGAGACLFVWVLLPLLLKKPSPLPCVLGDALAALLYLGLISTLADSSGWFLPLALPLVLIAAGLVLGISQVIRSRKIRGLRHVSWVFLLLGVASILVDGVIHHFIAGSFAPFWSLFVCIPCLVFAILFMMLERKQKLKDEIRRRLFL</sequence>
<evidence type="ECO:0000256" key="1">
    <source>
        <dbReference type="SAM" id="Phobius"/>
    </source>
</evidence>
<dbReference type="Proteomes" id="UP000617951">
    <property type="component" value="Unassembled WGS sequence"/>
</dbReference>
<evidence type="ECO:0000313" key="3">
    <source>
        <dbReference type="Proteomes" id="UP000617951"/>
    </source>
</evidence>
<proteinExistence type="predicted"/>
<keyword evidence="1" id="KW-0472">Membrane</keyword>
<feature type="transmembrane region" description="Helical" evidence="1">
    <location>
        <begin position="137"/>
        <end position="160"/>
    </location>
</feature>
<feature type="transmembrane region" description="Helical" evidence="1">
    <location>
        <begin position="55"/>
        <end position="78"/>
    </location>
</feature>
<feature type="transmembrane region" description="Helical" evidence="1">
    <location>
        <begin position="200"/>
        <end position="219"/>
    </location>
</feature>
<gene>
    <name evidence="2" type="ORF">H8693_10245</name>
</gene>
<feature type="transmembrane region" description="Helical" evidence="1">
    <location>
        <begin position="111"/>
        <end position="131"/>
    </location>
</feature>
<name>A0A926DI27_9FIRM</name>
<feature type="transmembrane region" description="Helical" evidence="1">
    <location>
        <begin position="172"/>
        <end position="194"/>
    </location>
</feature>
<reference evidence="2" key="1">
    <citation type="submission" date="2020-08" db="EMBL/GenBank/DDBJ databases">
        <title>Genome public.</title>
        <authorList>
            <person name="Liu C."/>
            <person name="Sun Q."/>
        </authorList>
    </citation>
    <scope>NUCLEOTIDE SEQUENCE</scope>
    <source>
        <strain evidence="2">NSJ-63</strain>
    </source>
</reference>
<dbReference type="InterPro" id="IPR046283">
    <property type="entry name" value="DUF6320"/>
</dbReference>
<feature type="transmembrane region" description="Helical" evidence="1">
    <location>
        <begin position="84"/>
        <end position="104"/>
    </location>
</feature>
<organism evidence="2 3">
    <name type="scientific">Guopingia tenuis</name>
    <dbReference type="NCBI Taxonomy" id="2763656"/>
    <lineage>
        <taxon>Bacteria</taxon>
        <taxon>Bacillati</taxon>
        <taxon>Bacillota</taxon>
        <taxon>Clostridia</taxon>
        <taxon>Christensenellales</taxon>
        <taxon>Christensenellaceae</taxon>
        <taxon>Guopingia</taxon>
    </lineage>
</organism>
<comment type="caution">
    <text evidence="2">The sequence shown here is derived from an EMBL/GenBank/DDBJ whole genome shotgun (WGS) entry which is preliminary data.</text>
</comment>
<protein>
    <submittedName>
        <fullName evidence="2">Zinc ribbon domain-containing protein</fullName>
    </submittedName>
</protein>
<accession>A0A926DI27</accession>
<keyword evidence="1" id="KW-1133">Transmembrane helix</keyword>